<dbReference type="GO" id="GO:0009313">
    <property type="term" value="P:oligosaccharide catabolic process"/>
    <property type="evidence" value="ECO:0007669"/>
    <property type="project" value="TreeGrafter"/>
</dbReference>
<dbReference type="SUPFAM" id="SSF51011">
    <property type="entry name" value="Glycosyl hydrolase domain"/>
    <property type="match status" value="1"/>
</dbReference>
<dbReference type="SUPFAM" id="SSF51445">
    <property type="entry name" value="(Trans)glycosidases"/>
    <property type="match status" value="1"/>
</dbReference>
<dbReference type="FunFam" id="3.90.400.10:FF:000002">
    <property type="entry name" value="Sucrose isomerase"/>
    <property type="match status" value="1"/>
</dbReference>
<evidence type="ECO:0000256" key="3">
    <source>
        <dbReference type="ARBA" id="ARBA00023295"/>
    </source>
</evidence>
<keyword evidence="3" id="KW-0326">Glycosidase</keyword>
<feature type="domain" description="Glycosyl hydrolase family 13 catalytic" evidence="4">
    <location>
        <begin position="3"/>
        <end position="390"/>
    </location>
</feature>
<dbReference type="InterPro" id="IPR006047">
    <property type="entry name" value="GH13_cat_dom"/>
</dbReference>
<dbReference type="PANTHER" id="PTHR10357:SF179">
    <property type="entry name" value="NEUTRAL AND BASIC AMINO ACID TRANSPORT PROTEIN RBAT"/>
    <property type="match status" value="1"/>
</dbReference>
<comment type="similarity">
    <text evidence="1">Belongs to the glycosyl hydrolase 13 family.</text>
</comment>
<comment type="caution">
    <text evidence="5">The sequence shown here is derived from an EMBL/GenBank/DDBJ whole genome shotgun (WGS) entry which is preliminary data.</text>
</comment>
<dbReference type="Proteomes" id="UP000681414">
    <property type="component" value="Unassembled WGS sequence"/>
</dbReference>
<dbReference type="GO" id="GO:0004556">
    <property type="term" value="F:alpha-amylase activity"/>
    <property type="evidence" value="ECO:0007669"/>
    <property type="project" value="TreeGrafter"/>
</dbReference>
<dbReference type="CDD" id="cd11333">
    <property type="entry name" value="AmyAc_SI_OligoGlu_DGase"/>
    <property type="match status" value="1"/>
</dbReference>
<proteinExistence type="inferred from homology"/>
<organism evidence="5 6">
    <name type="scientific">Lederbergia citri</name>
    <dbReference type="NCBI Taxonomy" id="2833580"/>
    <lineage>
        <taxon>Bacteria</taxon>
        <taxon>Bacillati</taxon>
        <taxon>Bacillota</taxon>
        <taxon>Bacilli</taxon>
        <taxon>Bacillales</taxon>
        <taxon>Bacillaceae</taxon>
        <taxon>Lederbergia</taxon>
    </lineage>
</organism>
<dbReference type="InterPro" id="IPR017853">
    <property type="entry name" value="GH"/>
</dbReference>
<dbReference type="EMBL" id="JAGYPG010000003">
    <property type="protein sequence ID" value="MBS4197015.1"/>
    <property type="molecule type" value="Genomic_DNA"/>
</dbReference>
<gene>
    <name evidence="5" type="ORF">KHA97_18345</name>
</gene>
<dbReference type="InterPro" id="IPR013780">
    <property type="entry name" value="Glyco_hydro_b"/>
</dbReference>
<evidence type="ECO:0000313" key="5">
    <source>
        <dbReference type="EMBL" id="MBS4197015.1"/>
    </source>
</evidence>
<dbReference type="InterPro" id="IPR045857">
    <property type="entry name" value="O16G_dom_2"/>
</dbReference>
<dbReference type="Gene3D" id="3.20.20.80">
    <property type="entry name" value="Glycosidases"/>
    <property type="match status" value="1"/>
</dbReference>
<evidence type="ECO:0000256" key="2">
    <source>
        <dbReference type="ARBA" id="ARBA00022801"/>
    </source>
</evidence>
<dbReference type="SMART" id="SM00642">
    <property type="entry name" value="Aamy"/>
    <property type="match status" value="1"/>
</dbReference>
<name>A0A942YJ02_9BACI</name>
<evidence type="ECO:0000259" key="4">
    <source>
        <dbReference type="SMART" id="SM00642"/>
    </source>
</evidence>
<dbReference type="AlphaFoldDB" id="A0A942YJ02"/>
<protein>
    <submittedName>
        <fullName evidence="5">Alpha-glucosidase</fullName>
    </submittedName>
</protein>
<evidence type="ECO:0000256" key="1">
    <source>
        <dbReference type="ARBA" id="ARBA00008061"/>
    </source>
</evidence>
<dbReference type="PANTHER" id="PTHR10357">
    <property type="entry name" value="ALPHA-AMYLASE FAMILY MEMBER"/>
    <property type="match status" value="1"/>
</dbReference>
<reference evidence="5 6" key="1">
    <citation type="submission" date="2021-05" db="EMBL/GenBank/DDBJ databases">
        <title>Novel Bacillus species.</title>
        <authorList>
            <person name="Liu G."/>
        </authorList>
    </citation>
    <scope>NUCLEOTIDE SEQUENCE [LARGE SCALE GENOMIC DNA]</scope>
    <source>
        <strain evidence="6">FJAT-49780</strain>
    </source>
</reference>
<sequence>MPSFCDGNGDGIGDFIGITSKLDYLSDLGIGGIWLTPFYQSPKVDNGYDISDYYAVDPDYGTMADFEHFLKEAHRRNMKVIVDIVLNHTSSEHKWFQESRSSKDHPKRDWYIWKNPVDGKEPNNWESFMGSSAWKFDEKTGQYYYHGFAEKQVDLNWANPEVKQAMFDVMKFWLDKGVDGFRLDVINHLTLNTSFPNNPIDQETKQQIHLYDKDQEGILDVIKEISAFVHAYPNKFLVGEVGSEDLTVLKEYCGKDKLDVVFQFNLGSIPTLDVKNIYKQLVDMDNEYREDQIPTLFFGSHDMSRFISRFAAEGYEEEVAKLMATLMLTAKGVPFIYFGDEIGMRDLVIDDISKMKDVQGVIAYQLAIDAGKNESEALAEANRNGRDSSRSPMQWASTKYFGFSKVEPWISLPDNNVTVENQLENPESMLSFYRKLIELRKKIPALSVGNYIQLQEKNNQLMYERKYEDSTVMVYLNFNEERTKVSLDENCNVLLSSRRSSILSEQSLDILPYEAIIVEKKEVEPRVHSK</sequence>
<keyword evidence="6" id="KW-1185">Reference proteome</keyword>
<keyword evidence="2" id="KW-0378">Hydrolase</keyword>
<evidence type="ECO:0000313" key="6">
    <source>
        <dbReference type="Proteomes" id="UP000681414"/>
    </source>
</evidence>
<dbReference type="Gene3D" id="3.90.400.10">
    <property type="entry name" value="Oligo-1,6-glucosidase, Domain 2"/>
    <property type="match status" value="1"/>
</dbReference>
<dbReference type="Pfam" id="PF00128">
    <property type="entry name" value="Alpha-amylase"/>
    <property type="match status" value="1"/>
</dbReference>
<dbReference type="Gene3D" id="2.60.40.1180">
    <property type="entry name" value="Golgi alpha-mannosidase II"/>
    <property type="match status" value="1"/>
</dbReference>
<accession>A0A942YJ02</accession>